<comment type="caution">
    <text evidence="2">The sequence shown here is derived from an EMBL/GenBank/DDBJ whole genome shotgun (WGS) entry which is preliminary data.</text>
</comment>
<keyword evidence="2" id="KW-0808">Transferase</keyword>
<sequence length="187" mass="21101">MTFSMPTISGELRTARLWLRPPRVEDAEALQAAIEASLPELKRWMPWAHQPSTLAQRREYVAASLARFQEGTELTYLIWASDGETLLGNSSLHHLNWLVPKGEMGYWVATPHTGQGYAQEAAQALTSMALDTLGLRRLEIRCDARNERSARIPRQLGYVQDALFRNDAVAADNPLQLRDTLVFSRVQ</sequence>
<accession>A0A418V8W7</accession>
<evidence type="ECO:0000313" key="2">
    <source>
        <dbReference type="EMBL" id="RJF72533.1"/>
    </source>
</evidence>
<dbReference type="RefSeq" id="WP_119764758.1">
    <property type="nucleotide sequence ID" value="NZ_QYUJ01000014.1"/>
</dbReference>
<keyword evidence="3" id="KW-1185">Reference proteome</keyword>
<reference evidence="2 3" key="1">
    <citation type="submission" date="2018-09" db="EMBL/GenBank/DDBJ databases">
        <authorList>
            <person name="Zhu H."/>
        </authorList>
    </citation>
    <scope>NUCLEOTIDE SEQUENCE [LARGE SCALE GENOMIC DNA]</scope>
    <source>
        <strain evidence="2 3">K2S05-167</strain>
    </source>
</reference>
<evidence type="ECO:0000259" key="1">
    <source>
        <dbReference type="PROSITE" id="PS51186"/>
    </source>
</evidence>
<dbReference type="GO" id="GO:0005737">
    <property type="term" value="C:cytoplasm"/>
    <property type="evidence" value="ECO:0007669"/>
    <property type="project" value="TreeGrafter"/>
</dbReference>
<organism evidence="2 3">
    <name type="scientific">Deinococcus cavernae</name>
    <dbReference type="NCBI Taxonomy" id="2320857"/>
    <lineage>
        <taxon>Bacteria</taxon>
        <taxon>Thermotogati</taxon>
        <taxon>Deinococcota</taxon>
        <taxon>Deinococci</taxon>
        <taxon>Deinococcales</taxon>
        <taxon>Deinococcaceae</taxon>
        <taxon>Deinococcus</taxon>
    </lineage>
</organism>
<dbReference type="Gene3D" id="3.40.630.30">
    <property type="match status" value="1"/>
</dbReference>
<protein>
    <submittedName>
        <fullName evidence="2">N-acetyltransferase</fullName>
    </submittedName>
</protein>
<dbReference type="AlphaFoldDB" id="A0A418V8W7"/>
<gene>
    <name evidence="2" type="ORF">D3875_14225</name>
</gene>
<dbReference type="Proteomes" id="UP000286287">
    <property type="component" value="Unassembled WGS sequence"/>
</dbReference>
<dbReference type="SUPFAM" id="SSF55729">
    <property type="entry name" value="Acyl-CoA N-acyltransferases (Nat)"/>
    <property type="match status" value="1"/>
</dbReference>
<dbReference type="PROSITE" id="PS51186">
    <property type="entry name" value="GNAT"/>
    <property type="match status" value="1"/>
</dbReference>
<name>A0A418V8W7_9DEIO</name>
<evidence type="ECO:0000313" key="3">
    <source>
        <dbReference type="Proteomes" id="UP000286287"/>
    </source>
</evidence>
<dbReference type="InterPro" id="IPR016181">
    <property type="entry name" value="Acyl_CoA_acyltransferase"/>
</dbReference>
<dbReference type="Pfam" id="PF13302">
    <property type="entry name" value="Acetyltransf_3"/>
    <property type="match status" value="1"/>
</dbReference>
<feature type="domain" description="N-acetyltransferase" evidence="1">
    <location>
        <begin position="28"/>
        <end position="180"/>
    </location>
</feature>
<dbReference type="InterPro" id="IPR051908">
    <property type="entry name" value="Ribosomal_N-acetyltransferase"/>
</dbReference>
<dbReference type="EMBL" id="QYUJ01000014">
    <property type="protein sequence ID" value="RJF72533.1"/>
    <property type="molecule type" value="Genomic_DNA"/>
</dbReference>
<dbReference type="OrthoDB" id="9799321at2"/>
<dbReference type="PANTHER" id="PTHR43441">
    <property type="entry name" value="RIBOSOMAL-PROTEIN-SERINE ACETYLTRANSFERASE"/>
    <property type="match status" value="1"/>
</dbReference>
<dbReference type="PANTHER" id="PTHR43441:SF3">
    <property type="entry name" value="ACETYLTRANSFERASE"/>
    <property type="match status" value="1"/>
</dbReference>
<dbReference type="InterPro" id="IPR000182">
    <property type="entry name" value="GNAT_dom"/>
</dbReference>
<proteinExistence type="predicted"/>
<dbReference type="GO" id="GO:1990189">
    <property type="term" value="F:protein N-terminal-serine acetyltransferase activity"/>
    <property type="evidence" value="ECO:0007669"/>
    <property type="project" value="TreeGrafter"/>
</dbReference>
<dbReference type="GO" id="GO:0008999">
    <property type="term" value="F:protein-N-terminal-alanine acetyltransferase activity"/>
    <property type="evidence" value="ECO:0007669"/>
    <property type="project" value="TreeGrafter"/>
</dbReference>